<keyword evidence="2" id="KW-1185">Reference proteome</keyword>
<accession>A0A5C6DFW7</accession>
<protein>
    <submittedName>
        <fullName evidence="1">Uncharacterized protein</fullName>
    </submittedName>
</protein>
<sequence length="149" mass="16850">MHLPMAEDSGHIELDGDVIRYASTTYSDWMIRVEDLRIIGEATNQNGPFADDYFLCFATGPSMWYEASFYADGRDTFLADLGARLGITFQLGLSLSTDFASRILWPAELENEPMFKFQDVPSKTVVGRLLGSMRNEQTYCDRVLDALQK</sequence>
<name>A0A5C6DFW7_9BACT</name>
<dbReference type="EMBL" id="SJPY01000009">
    <property type="protein sequence ID" value="TWU35608.1"/>
    <property type="molecule type" value="Genomic_DNA"/>
</dbReference>
<comment type="caution">
    <text evidence="1">The sequence shown here is derived from an EMBL/GenBank/DDBJ whole genome shotgun (WGS) entry which is preliminary data.</text>
</comment>
<dbReference type="Proteomes" id="UP000315471">
    <property type="component" value="Unassembled WGS sequence"/>
</dbReference>
<reference evidence="1 2" key="1">
    <citation type="submission" date="2019-02" db="EMBL/GenBank/DDBJ databases">
        <title>Deep-cultivation of Planctomycetes and their phenomic and genomic characterization uncovers novel biology.</title>
        <authorList>
            <person name="Wiegand S."/>
            <person name="Jogler M."/>
            <person name="Boedeker C."/>
            <person name="Pinto D."/>
            <person name="Vollmers J."/>
            <person name="Rivas-Marin E."/>
            <person name="Kohn T."/>
            <person name="Peeters S.H."/>
            <person name="Heuer A."/>
            <person name="Rast P."/>
            <person name="Oberbeckmann S."/>
            <person name="Bunk B."/>
            <person name="Jeske O."/>
            <person name="Meyerdierks A."/>
            <person name="Storesund J.E."/>
            <person name="Kallscheuer N."/>
            <person name="Luecker S."/>
            <person name="Lage O.M."/>
            <person name="Pohl T."/>
            <person name="Merkel B.J."/>
            <person name="Hornburger P."/>
            <person name="Mueller R.-W."/>
            <person name="Bruemmer F."/>
            <person name="Labrenz M."/>
            <person name="Spormann A.M."/>
            <person name="Op Den Camp H."/>
            <person name="Overmann J."/>
            <person name="Amann R."/>
            <person name="Jetten M.S.M."/>
            <person name="Mascher T."/>
            <person name="Medema M.H."/>
            <person name="Devos D.P."/>
            <person name="Kaster A.-K."/>
            <person name="Ovreas L."/>
            <person name="Rohde M."/>
            <person name="Galperin M.Y."/>
            <person name="Jogler C."/>
        </authorList>
    </citation>
    <scope>NUCLEOTIDE SEQUENCE [LARGE SCALE GENOMIC DNA]</scope>
    <source>
        <strain evidence="1 2">Q31b</strain>
    </source>
</reference>
<evidence type="ECO:0000313" key="2">
    <source>
        <dbReference type="Proteomes" id="UP000315471"/>
    </source>
</evidence>
<dbReference type="AlphaFoldDB" id="A0A5C6DFW7"/>
<proteinExistence type="predicted"/>
<organism evidence="1 2">
    <name type="scientific">Novipirellula aureliae</name>
    <dbReference type="NCBI Taxonomy" id="2527966"/>
    <lineage>
        <taxon>Bacteria</taxon>
        <taxon>Pseudomonadati</taxon>
        <taxon>Planctomycetota</taxon>
        <taxon>Planctomycetia</taxon>
        <taxon>Pirellulales</taxon>
        <taxon>Pirellulaceae</taxon>
        <taxon>Novipirellula</taxon>
    </lineage>
</organism>
<evidence type="ECO:0000313" key="1">
    <source>
        <dbReference type="EMBL" id="TWU35608.1"/>
    </source>
</evidence>
<gene>
    <name evidence="1" type="ORF">Q31b_50430</name>
</gene>